<dbReference type="SMART" id="SM01052">
    <property type="entry name" value="CAP_GLY"/>
    <property type="match status" value="1"/>
</dbReference>
<dbReference type="EMBL" id="MU007018">
    <property type="protein sequence ID" value="KAF2433980.1"/>
    <property type="molecule type" value="Genomic_DNA"/>
</dbReference>
<keyword evidence="8" id="KW-0498">Mitosis</keyword>
<evidence type="ECO:0000256" key="2">
    <source>
        <dbReference type="ARBA" id="ARBA00004186"/>
    </source>
</evidence>
<keyword evidence="6" id="KW-0132">Cell division</keyword>
<evidence type="ECO:0000256" key="12">
    <source>
        <dbReference type="ARBA" id="ARBA00023306"/>
    </source>
</evidence>
<dbReference type="Gene3D" id="2.30.30.190">
    <property type="entry name" value="CAP Gly-rich-like domain"/>
    <property type="match status" value="1"/>
</dbReference>
<reference evidence="16" key="1">
    <citation type="journal article" date="2020" name="Stud. Mycol.">
        <title>101 Dothideomycetes genomes: a test case for predicting lifestyles and emergence of pathogens.</title>
        <authorList>
            <person name="Haridas S."/>
            <person name="Albert R."/>
            <person name="Binder M."/>
            <person name="Bloem J."/>
            <person name="Labutti K."/>
            <person name="Salamov A."/>
            <person name="Andreopoulos B."/>
            <person name="Baker S."/>
            <person name="Barry K."/>
            <person name="Bills G."/>
            <person name="Bluhm B."/>
            <person name="Cannon C."/>
            <person name="Castanera R."/>
            <person name="Culley D."/>
            <person name="Daum C."/>
            <person name="Ezra D."/>
            <person name="Gonzalez J."/>
            <person name="Henrissat B."/>
            <person name="Kuo A."/>
            <person name="Liang C."/>
            <person name="Lipzen A."/>
            <person name="Lutzoni F."/>
            <person name="Magnuson J."/>
            <person name="Mondo S."/>
            <person name="Nolan M."/>
            <person name="Ohm R."/>
            <person name="Pangilinan J."/>
            <person name="Park H.-J."/>
            <person name="Ramirez L."/>
            <person name="Alfaro M."/>
            <person name="Sun H."/>
            <person name="Tritt A."/>
            <person name="Yoshinaga Y."/>
            <person name="Zwiers L.-H."/>
            <person name="Turgeon B."/>
            <person name="Goodwin S."/>
            <person name="Spatafora J."/>
            <person name="Crous P."/>
            <person name="Grigoriev I."/>
        </authorList>
    </citation>
    <scope>NUCLEOTIDE SEQUENCE</scope>
    <source>
        <strain evidence="16">CBS 130266</strain>
    </source>
</reference>
<dbReference type="InterPro" id="IPR036859">
    <property type="entry name" value="CAP-Gly_dom_sf"/>
</dbReference>
<keyword evidence="9" id="KW-0243">Dynein</keyword>
<dbReference type="GO" id="GO:0051301">
    <property type="term" value="P:cell division"/>
    <property type="evidence" value="ECO:0007669"/>
    <property type="project" value="UniProtKB-KW"/>
</dbReference>
<keyword evidence="10 13" id="KW-0175">Coiled coil</keyword>
<evidence type="ECO:0000259" key="15">
    <source>
        <dbReference type="PROSITE" id="PS50245"/>
    </source>
</evidence>
<dbReference type="GO" id="GO:0000743">
    <property type="term" value="P:nuclear migration involved in conjugation with cellular fusion"/>
    <property type="evidence" value="ECO:0007669"/>
    <property type="project" value="TreeGrafter"/>
</dbReference>
<dbReference type="Proteomes" id="UP000800235">
    <property type="component" value="Unassembled WGS sequence"/>
</dbReference>
<evidence type="ECO:0000256" key="4">
    <source>
        <dbReference type="ARBA" id="ARBA00011010"/>
    </source>
</evidence>
<keyword evidence="17" id="KW-1185">Reference proteome</keyword>
<comment type="caution">
    <text evidence="16">The sequence shown here is derived from an EMBL/GenBank/DDBJ whole genome shotgun (WGS) entry which is preliminary data.</text>
</comment>
<dbReference type="Pfam" id="PF01302">
    <property type="entry name" value="CAP_GLY"/>
    <property type="match status" value="1"/>
</dbReference>
<dbReference type="PROSITE" id="PS00845">
    <property type="entry name" value="CAP_GLY_1"/>
    <property type="match status" value="1"/>
</dbReference>
<organism evidence="16 17">
    <name type="scientific">Tothia fuscella</name>
    <dbReference type="NCBI Taxonomy" id="1048955"/>
    <lineage>
        <taxon>Eukaryota</taxon>
        <taxon>Fungi</taxon>
        <taxon>Dikarya</taxon>
        <taxon>Ascomycota</taxon>
        <taxon>Pezizomycotina</taxon>
        <taxon>Dothideomycetes</taxon>
        <taxon>Pleosporomycetidae</taxon>
        <taxon>Venturiales</taxon>
        <taxon>Cylindrosympodiaceae</taxon>
        <taxon>Tothia</taxon>
    </lineage>
</organism>
<dbReference type="GO" id="GO:0005816">
    <property type="term" value="C:spindle pole body"/>
    <property type="evidence" value="ECO:0007669"/>
    <property type="project" value="TreeGrafter"/>
</dbReference>
<dbReference type="GO" id="GO:0005819">
    <property type="term" value="C:spindle"/>
    <property type="evidence" value="ECO:0007669"/>
    <property type="project" value="UniProtKB-SubCell"/>
</dbReference>
<dbReference type="OrthoDB" id="2130750at2759"/>
<evidence type="ECO:0000256" key="1">
    <source>
        <dbReference type="ARBA" id="ARBA00004114"/>
    </source>
</evidence>
<dbReference type="PROSITE" id="PS50245">
    <property type="entry name" value="CAP_GLY_2"/>
    <property type="match status" value="1"/>
</dbReference>
<name>A0A9P4NYG2_9PEZI</name>
<gene>
    <name evidence="16" type="ORF">EJ08DRAFT_646867</name>
</gene>
<evidence type="ECO:0000256" key="3">
    <source>
        <dbReference type="ARBA" id="ARBA00004544"/>
    </source>
</evidence>
<dbReference type="SUPFAM" id="SSF74924">
    <property type="entry name" value="Cap-Gly domain"/>
    <property type="match status" value="1"/>
</dbReference>
<proteinExistence type="inferred from homology"/>
<dbReference type="PANTHER" id="PTHR18916">
    <property type="entry name" value="DYNACTIN 1-RELATED MICROTUBULE-BINDING"/>
    <property type="match status" value="1"/>
</dbReference>
<feature type="coiled-coil region" evidence="13">
    <location>
        <begin position="1003"/>
        <end position="1118"/>
    </location>
</feature>
<keyword evidence="5" id="KW-0963">Cytoplasm</keyword>
<dbReference type="AlphaFoldDB" id="A0A9P4NYG2"/>
<feature type="compositionally biased region" description="Polar residues" evidence="14">
    <location>
        <begin position="118"/>
        <end position="135"/>
    </location>
</feature>
<dbReference type="GO" id="GO:0005814">
    <property type="term" value="C:centriole"/>
    <property type="evidence" value="ECO:0007669"/>
    <property type="project" value="UniProtKB-SubCell"/>
</dbReference>
<evidence type="ECO:0000256" key="14">
    <source>
        <dbReference type="SAM" id="MobiDB-lite"/>
    </source>
</evidence>
<feature type="compositionally biased region" description="Polar residues" evidence="14">
    <location>
        <begin position="200"/>
        <end position="261"/>
    </location>
</feature>
<dbReference type="GO" id="GO:0005874">
    <property type="term" value="C:microtubule"/>
    <property type="evidence" value="ECO:0007669"/>
    <property type="project" value="UniProtKB-KW"/>
</dbReference>
<comment type="similarity">
    <text evidence="4">Belongs to the dynactin 150 kDa subunit family.</text>
</comment>
<evidence type="ECO:0000256" key="5">
    <source>
        <dbReference type="ARBA" id="ARBA00022490"/>
    </source>
</evidence>
<accession>A0A9P4NYG2</accession>
<feature type="region of interest" description="Disordered" evidence="14">
    <location>
        <begin position="76"/>
        <end position="290"/>
    </location>
</feature>
<keyword evidence="7" id="KW-0493">Microtubule</keyword>
<evidence type="ECO:0000256" key="13">
    <source>
        <dbReference type="SAM" id="Coils"/>
    </source>
</evidence>
<protein>
    <recommendedName>
        <fullName evidence="15">CAP-Gly domain-containing protein</fullName>
    </recommendedName>
</protein>
<evidence type="ECO:0000256" key="10">
    <source>
        <dbReference type="ARBA" id="ARBA00023054"/>
    </source>
</evidence>
<dbReference type="GO" id="GO:0030286">
    <property type="term" value="C:dynein complex"/>
    <property type="evidence" value="ECO:0007669"/>
    <property type="project" value="UniProtKB-KW"/>
</dbReference>
<evidence type="ECO:0000313" key="17">
    <source>
        <dbReference type="Proteomes" id="UP000800235"/>
    </source>
</evidence>
<dbReference type="InterPro" id="IPR022157">
    <property type="entry name" value="Dynactin"/>
</dbReference>
<feature type="compositionally biased region" description="Basic and acidic residues" evidence="14">
    <location>
        <begin position="262"/>
        <end position="289"/>
    </location>
</feature>
<feature type="domain" description="CAP-Gly" evidence="15">
    <location>
        <begin position="24"/>
        <end position="66"/>
    </location>
</feature>
<keyword evidence="11" id="KW-0206">Cytoskeleton</keyword>
<evidence type="ECO:0000313" key="16">
    <source>
        <dbReference type="EMBL" id="KAF2433980.1"/>
    </source>
</evidence>
<evidence type="ECO:0000256" key="7">
    <source>
        <dbReference type="ARBA" id="ARBA00022701"/>
    </source>
</evidence>
<dbReference type="GO" id="GO:0000132">
    <property type="term" value="P:establishment of mitotic spindle orientation"/>
    <property type="evidence" value="ECO:0007669"/>
    <property type="project" value="TreeGrafter"/>
</dbReference>
<dbReference type="InterPro" id="IPR000938">
    <property type="entry name" value="CAP-Gly_domain"/>
</dbReference>
<evidence type="ECO:0000256" key="11">
    <source>
        <dbReference type="ARBA" id="ARBA00023212"/>
    </source>
</evidence>
<feature type="compositionally biased region" description="Low complexity" evidence="14">
    <location>
        <begin position="160"/>
        <end position="199"/>
    </location>
</feature>
<sequence length="1230" mass="138218">MAQFKLGQRVELPDGKQAFVRYIGKISIREGEWLGLELDDASGKNDGSVRGDKLFDCPPNHGLFMQPSAAIQIIEQPKPPGPKVANGKPVGTAARPRPSSVVAPPGRTARPSMGGPSVNRQSISGPLGSRQSMTASPAKRVSMAGPPPVTRPESKRTSMAPPSLASRSSRQSLAPRSLSPKKPAPSAQSSRRSSVGPSATTTRPPVRSPTQANSDSPSISRVLSPGSTTPSAKVSTNSKPVTTSSSSNLTPRASAAQSKQTQELEAKVRALEKKAMSNRDRNKDYDALQEKNQQYETIHPKLEAKVQGLSRANHDLKEQLRQLQESDESIETLKAEHESMIDLAVLDKELAEEKADSYQRELDSIRGRLEELELENEILKGENEELAKDMSPEERSSQGWLQMQRENDRLREALLKMRDWSQEQAYALRNDIKTMEAENRDLAKIKEEYDNTKAKYLEARAEIEDLREQLEAAEGSEDMIEQLTEKNMTMSEKIEELQNAVDEYQSLVELNDEIEIGHMEDQKQLQNMIDQRDSILADQTRRATQQEEEINDREYTISRFRDLVTNMQSDLEDMRASKQITESEAQELGNHSRTMMDLNRQLQASAMSTKVKTIEMELKKMEAEEASEHLAIVKLFLPEAFHAERDSILALLRFKRIGFKSRLLHGFMKDRVASPGPHAQSNHLLAACDAVDKLTWISAMCERFTNSIAGSSLNEFARFESSLYELEPVERTLDGYVENLRKDELREQQVADGLQRSIAVMTHLSELHLRDGLESYAEEILMKTLLMQSNLETTAAALNTTKSEIQQTITASEDRDDEISIFIQRADTVISQSRSAKVIVGKIIRSLQELKARSLALTSESQPNFESCQTTTENLTASLRTLGLAVHNSIHEEGRTTTFGLSDLLTIVRNFNATHFDATDGDVFAPLQAKMKALHERLSDIYTVATDINFTAEFERPQPPWVLRSRELADSTTISASAEAEISTLKRNIHERATTIKLRDQTLEESNVKIELLEARMKDVSKKVERINELEKAVDDARGIVGKLERKIEDTAGLRAKLEEERDRWMRKAAELKSRDPNSSLMDAKRGGIDLVGTSAEMEGLKRDVTVLEDTVRFLRRETRRKRSEEDAMPNSWLRQPLVPVTHNADIKAKERESRDALGRLAELPRTAKPLILEGMKDRNERLKWRPRKETPQYRLCELEMQWLEAWEPGIIAVKGGSNWLGGLGPGITV</sequence>
<dbReference type="PANTHER" id="PTHR18916:SF6">
    <property type="entry name" value="DYNACTIN SUBUNIT 1"/>
    <property type="match status" value="1"/>
</dbReference>
<evidence type="ECO:0000256" key="6">
    <source>
        <dbReference type="ARBA" id="ARBA00022618"/>
    </source>
</evidence>
<dbReference type="Pfam" id="PF12455">
    <property type="entry name" value="Dynactin"/>
    <property type="match status" value="1"/>
</dbReference>
<comment type="subcellular location">
    <subcellularLocation>
        <location evidence="3">Cytoplasm</location>
        <location evidence="3">Cell cortex</location>
    </subcellularLocation>
    <subcellularLocation>
        <location evidence="1">Cytoplasm</location>
        <location evidence="1">Cytoskeleton</location>
        <location evidence="1">Microtubule organizing center</location>
        <location evidence="1">Centrosome</location>
        <location evidence="1">Centriole</location>
    </subcellularLocation>
    <subcellularLocation>
        <location evidence="2">Cytoplasm</location>
        <location evidence="2">Cytoskeleton</location>
        <location evidence="2">Spindle</location>
    </subcellularLocation>
</comment>
<keyword evidence="12" id="KW-0131">Cell cycle</keyword>
<dbReference type="GO" id="GO:0051286">
    <property type="term" value="C:cell tip"/>
    <property type="evidence" value="ECO:0007669"/>
    <property type="project" value="TreeGrafter"/>
</dbReference>
<evidence type="ECO:0000256" key="9">
    <source>
        <dbReference type="ARBA" id="ARBA00023017"/>
    </source>
</evidence>
<evidence type="ECO:0000256" key="8">
    <source>
        <dbReference type="ARBA" id="ARBA00022776"/>
    </source>
</evidence>